<sequence length="92" mass="10194">MSEGGDLMSVQFECPICLDIFSKPVSIPCGHSFCLACIGGYWNSTDLCLCPLCKESFQERPKLCINRSLAEVTEFFKKKRESGSEQPPARPG</sequence>
<evidence type="ECO:0000256" key="2">
    <source>
        <dbReference type="ARBA" id="ARBA00022771"/>
    </source>
</evidence>
<comment type="caution">
    <text evidence="6">The sequence shown here is derived from an EMBL/GenBank/DDBJ whole genome shotgun (WGS) entry which is preliminary data.</text>
</comment>
<keyword evidence="3" id="KW-0862">Zinc</keyword>
<name>A0A9Q1HYT9_CONCO</name>
<dbReference type="GO" id="GO:0008270">
    <property type="term" value="F:zinc ion binding"/>
    <property type="evidence" value="ECO:0007669"/>
    <property type="project" value="UniProtKB-KW"/>
</dbReference>
<dbReference type="InterPro" id="IPR051051">
    <property type="entry name" value="E3_ubiq-ligase_TRIM/RNF"/>
</dbReference>
<keyword evidence="7" id="KW-1185">Reference proteome</keyword>
<dbReference type="SUPFAM" id="SSF57850">
    <property type="entry name" value="RING/U-box"/>
    <property type="match status" value="1"/>
</dbReference>
<dbReference type="PANTHER" id="PTHR25465">
    <property type="entry name" value="B-BOX DOMAIN CONTAINING"/>
    <property type="match status" value="1"/>
</dbReference>
<dbReference type="PROSITE" id="PS00518">
    <property type="entry name" value="ZF_RING_1"/>
    <property type="match status" value="1"/>
</dbReference>
<dbReference type="SMART" id="SM00184">
    <property type="entry name" value="RING"/>
    <property type="match status" value="1"/>
</dbReference>
<protein>
    <recommendedName>
        <fullName evidence="5">RING-type domain-containing protein</fullName>
    </recommendedName>
</protein>
<keyword evidence="1" id="KW-0479">Metal-binding</keyword>
<evidence type="ECO:0000256" key="4">
    <source>
        <dbReference type="PROSITE-ProRule" id="PRU00175"/>
    </source>
</evidence>
<evidence type="ECO:0000313" key="7">
    <source>
        <dbReference type="Proteomes" id="UP001152803"/>
    </source>
</evidence>
<evidence type="ECO:0000256" key="3">
    <source>
        <dbReference type="ARBA" id="ARBA00022833"/>
    </source>
</evidence>
<dbReference type="EMBL" id="JAFJMO010000008">
    <property type="protein sequence ID" value="KAJ8269681.1"/>
    <property type="molecule type" value="Genomic_DNA"/>
</dbReference>
<dbReference type="OrthoDB" id="265776at2759"/>
<dbReference type="PANTHER" id="PTHR25465:SF32">
    <property type="entry name" value="BLOODTHIRSTY-RELATED GENE FAMILY, MEMBER 16 ISOFORM X1-RELATED"/>
    <property type="match status" value="1"/>
</dbReference>
<dbReference type="InterPro" id="IPR017907">
    <property type="entry name" value="Znf_RING_CS"/>
</dbReference>
<proteinExistence type="predicted"/>
<keyword evidence="2 4" id="KW-0863">Zinc-finger</keyword>
<dbReference type="Gene3D" id="3.30.40.10">
    <property type="entry name" value="Zinc/RING finger domain, C3HC4 (zinc finger)"/>
    <property type="match status" value="1"/>
</dbReference>
<evidence type="ECO:0000256" key="1">
    <source>
        <dbReference type="ARBA" id="ARBA00022723"/>
    </source>
</evidence>
<reference evidence="6" key="1">
    <citation type="journal article" date="2023" name="Science">
        <title>Genome structures resolve the early diversification of teleost fishes.</title>
        <authorList>
            <person name="Parey E."/>
            <person name="Louis A."/>
            <person name="Montfort J."/>
            <person name="Bouchez O."/>
            <person name="Roques C."/>
            <person name="Iampietro C."/>
            <person name="Lluch J."/>
            <person name="Castinel A."/>
            <person name="Donnadieu C."/>
            <person name="Desvignes T."/>
            <person name="Floi Bucao C."/>
            <person name="Jouanno E."/>
            <person name="Wen M."/>
            <person name="Mejri S."/>
            <person name="Dirks R."/>
            <person name="Jansen H."/>
            <person name="Henkel C."/>
            <person name="Chen W.J."/>
            <person name="Zahm M."/>
            <person name="Cabau C."/>
            <person name="Klopp C."/>
            <person name="Thompson A.W."/>
            <person name="Robinson-Rechavi M."/>
            <person name="Braasch I."/>
            <person name="Lecointre G."/>
            <person name="Bobe J."/>
            <person name="Postlethwait J.H."/>
            <person name="Berthelot C."/>
            <person name="Roest Crollius H."/>
            <person name="Guiguen Y."/>
        </authorList>
    </citation>
    <scope>NUCLEOTIDE SEQUENCE</scope>
    <source>
        <strain evidence="6">Concon-B</strain>
    </source>
</reference>
<dbReference type="PROSITE" id="PS50089">
    <property type="entry name" value="ZF_RING_2"/>
    <property type="match status" value="1"/>
</dbReference>
<organism evidence="6 7">
    <name type="scientific">Conger conger</name>
    <name type="common">Conger eel</name>
    <name type="synonym">Muraena conger</name>
    <dbReference type="NCBI Taxonomy" id="82655"/>
    <lineage>
        <taxon>Eukaryota</taxon>
        <taxon>Metazoa</taxon>
        <taxon>Chordata</taxon>
        <taxon>Craniata</taxon>
        <taxon>Vertebrata</taxon>
        <taxon>Euteleostomi</taxon>
        <taxon>Actinopterygii</taxon>
        <taxon>Neopterygii</taxon>
        <taxon>Teleostei</taxon>
        <taxon>Anguilliformes</taxon>
        <taxon>Congridae</taxon>
        <taxon>Conger</taxon>
    </lineage>
</organism>
<evidence type="ECO:0000313" key="6">
    <source>
        <dbReference type="EMBL" id="KAJ8269681.1"/>
    </source>
</evidence>
<evidence type="ECO:0000259" key="5">
    <source>
        <dbReference type="PROSITE" id="PS50089"/>
    </source>
</evidence>
<feature type="domain" description="RING-type" evidence="5">
    <location>
        <begin position="14"/>
        <end position="54"/>
    </location>
</feature>
<dbReference type="Pfam" id="PF15227">
    <property type="entry name" value="zf-C3HC4_4"/>
    <property type="match status" value="1"/>
</dbReference>
<dbReference type="InterPro" id="IPR001841">
    <property type="entry name" value="Znf_RING"/>
</dbReference>
<accession>A0A9Q1HYT9</accession>
<dbReference type="AlphaFoldDB" id="A0A9Q1HYT9"/>
<gene>
    <name evidence="6" type="ORF">COCON_G00122880</name>
</gene>
<dbReference type="InterPro" id="IPR013083">
    <property type="entry name" value="Znf_RING/FYVE/PHD"/>
</dbReference>
<dbReference type="Proteomes" id="UP001152803">
    <property type="component" value="Unassembled WGS sequence"/>
</dbReference>
<feature type="non-terminal residue" evidence="6">
    <location>
        <position position="92"/>
    </location>
</feature>